<keyword evidence="3" id="KW-1185">Reference proteome</keyword>
<evidence type="ECO:0008006" key="4">
    <source>
        <dbReference type="Google" id="ProtNLM"/>
    </source>
</evidence>
<accession>A0AAV9NCF8</accession>
<sequence>MSTTTTTATTTTTGSIRLPKPAVLKELKPLPAFDVSTATDERTKTLGQLLQKGHVTVAPLREPELILHSHLPHGSVQHLQLLGSAYGIGAGIEQLTKSYEHEITTLVSIDERFVRGDQIEKANWRAHLQEKKFTVAFVDFFDEEVKKSGGDWKKVVEEYLYAGPEPLINGYCGGLGHPFIHLAYAYEYGSKEVATQALSLGCTEYDGFHGLIDHPSPDNSTYKTTSLAEIMQRVHDDQRFDNIFALPGITNTELLAEKYLHIVLEHWNAWEVVDPLQQLEQICDLSVLMAISTGDAIASFDFFCIHLMTVAHAIRLLWISIPKERHASILKQFALFQIVQYINQLRPAFGIEKLESVDVKGRDWEWVYSTALKHKWALDSHFFKVVRAPKVMQDTYGTKDGFYLKAALKFLDEFHGWEGFGAGVAGFDPKKDGYIPE</sequence>
<evidence type="ECO:0000313" key="2">
    <source>
        <dbReference type="EMBL" id="KAK5053753.1"/>
    </source>
</evidence>
<evidence type="ECO:0000256" key="1">
    <source>
        <dbReference type="ARBA" id="ARBA00023002"/>
    </source>
</evidence>
<dbReference type="InterPro" id="IPR025337">
    <property type="entry name" value="Questin_oxidase-like"/>
</dbReference>
<dbReference type="Proteomes" id="UP001358417">
    <property type="component" value="Unassembled WGS sequence"/>
</dbReference>
<comment type="caution">
    <text evidence="2">The sequence shown here is derived from an EMBL/GenBank/DDBJ whole genome shotgun (WGS) entry which is preliminary data.</text>
</comment>
<dbReference type="EMBL" id="JAVRRD010000011">
    <property type="protein sequence ID" value="KAK5053753.1"/>
    <property type="molecule type" value="Genomic_DNA"/>
</dbReference>
<gene>
    <name evidence="2" type="ORF">LTR84_001714</name>
</gene>
<keyword evidence="1" id="KW-0560">Oxidoreductase</keyword>
<dbReference type="PANTHER" id="PTHR35870">
    <property type="entry name" value="PROTEIN, PUTATIVE (AFU_ORTHOLOGUE AFUA_5G03330)-RELATED"/>
    <property type="match status" value="1"/>
</dbReference>
<dbReference type="RefSeq" id="XP_064706878.1">
    <property type="nucleotide sequence ID" value="XM_064845333.1"/>
</dbReference>
<dbReference type="GO" id="GO:0016491">
    <property type="term" value="F:oxidoreductase activity"/>
    <property type="evidence" value="ECO:0007669"/>
    <property type="project" value="UniProtKB-KW"/>
</dbReference>
<reference evidence="2 3" key="1">
    <citation type="submission" date="2023-08" db="EMBL/GenBank/DDBJ databases">
        <title>Black Yeasts Isolated from many extreme environments.</title>
        <authorList>
            <person name="Coleine C."/>
            <person name="Stajich J.E."/>
            <person name="Selbmann L."/>
        </authorList>
    </citation>
    <scope>NUCLEOTIDE SEQUENCE [LARGE SCALE GENOMIC DNA]</scope>
    <source>
        <strain evidence="2 3">CCFEE 5792</strain>
    </source>
</reference>
<dbReference type="PANTHER" id="PTHR35870:SF6">
    <property type="entry name" value="MGS207 PROTEIN"/>
    <property type="match status" value="1"/>
</dbReference>
<name>A0AAV9NCF8_9EURO</name>
<dbReference type="GeneID" id="89969930"/>
<proteinExistence type="predicted"/>
<evidence type="ECO:0000313" key="3">
    <source>
        <dbReference type="Proteomes" id="UP001358417"/>
    </source>
</evidence>
<protein>
    <recommendedName>
        <fullName evidence="4">MGS207 protein</fullName>
    </recommendedName>
</protein>
<organism evidence="2 3">
    <name type="scientific">Exophiala bonariae</name>
    <dbReference type="NCBI Taxonomy" id="1690606"/>
    <lineage>
        <taxon>Eukaryota</taxon>
        <taxon>Fungi</taxon>
        <taxon>Dikarya</taxon>
        <taxon>Ascomycota</taxon>
        <taxon>Pezizomycotina</taxon>
        <taxon>Eurotiomycetes</taxon>
        <taxon>Chaetothyriomycetidae</taxon>
        <taxon>Chaetothyriales</taxon>
        <taxon>Herpotrichiellaceae</taxon>
        <taxon>Exophiala</taxon>
    </lineage>
</organism>
<dbReference type="AlphaFoldDB" id="A0AAV9NCF8"/>
<dbReference type="Pfam" id="PF14027">
    <property type="entry name" value="Questin_oxidase"/>
    <property type="match status" value="1"/>
</dbReference>